<name>A0AAD1ZVN5_9LAMI</name>
<evidence type="ECO:0000313" key="1">
    <source>
        <dbReference type="EMBL" id="CAI9776519.1"/>
    </source>
</evidence>
<protein>
    <submittedName>
        <fullName evidence="1">Uncharacterized protein</fullName>
    </submittedName>
</protein>
<dbReference type="EMBL" id="OU503049">
    <property type="protein sequence ID" value="CAI9776519.1"/>
    <property type="molecule type" value="Genomic_DNA"/>
</dbReference>
<reference evidence="1" key="1">
    <citation type="submission" date="2023-05" db="EMBL/GenBank/DDBJ databases">
        <authorList>
            <person name="Huff M."/>
        </authorList>
    </citation>
    <scope>NUCLEOTIDE SEQUENCE</scope>
</reference>
<dbReference type="AlphaFoldDB" id="A0AAD1ZVN5"/>
<organism evidence="1 2">
    <name type="scientific">Fraxinus pennsylvanica</name>
    <dbReference type="NCBI Taxonomy" id="56036"/>
    <lineage>
        <taxon>Eukaryota</taxon>
        <taxon>Viridiplantae</taxon>
        <taxon>Streptophyta</taxon>
        <taxon>Embryophyta</taxon>
        <taxon>Tracheophyta</taxon>
        <taxon>Spermatophyta</taxon>
        <taxon>Magnoliopsida</taxon>
        <taxon>eudicotyledons</taxon>
        <taxon>Gunneridae</taxon>
        <taxon>Pentapetalae</taxon>
        <taxon>asterids</taxon>
        <taxon>lamiids</taxon>
        <taxon>Lamiales</taxon>
        <taxon>Oleaceae</taxon>
        <taxon>Oleeae</taxon>
        <taxon>Fraxinus</taxon>
    </lineage>
</organism>
<dbReference type="Proteomes" id="UP000834106">
    <property type="component" value="Chromosome 14"/>
</dbReference>
<accession>A0AAD1ZVN5</accession>
<keyword evidence="2" id="KW-1185">Reference proteome</keyword>
<proteinExistence type="predicted"/>
<gene>
    <name evidence="1" type="ORF">FPE_LOCUS23949</name>
</gene>
<sequence>MLGSCFFPFEIVSDIPIGVANEMVKELEITDWKPSEIADITGLVPNWKSDHSRLTYIVDSKWSLASSWTYYSADEHDPVMSPRRHSPYAIENTSASSRFYHGENSGTRQYLAKICYKQCKDVLDC</sequence>
<evidence type="ECO:0000313" key="2">
    <source>
        <dbReference type="Proteomes" id="UP000834106"/>
    </source>
</evidence>